<accession>A0AAN9ASX4</accession>
<evidence type="ECO:0000256" key="6">
    <source>
        <dbReference type="ARBA" id="ARBA00038449"/>
    </source>
</evidence>
<dbReference type="PROSITE" id="PS50071">
    <property type="entry name" value="HOMEOBOX_2"/>
    <property type="match status" value="1"/>
</dbReference>
<reference evidence="11 12" key="1">
    <citation type="submission" date="2024-02" db="EMBL/GenBank/DDBJ databases">
        <title>Chromosome-scale genome assembly of the rough periwinkle Littorina saxatilis.</title>
        <authorList>
            <person name="De Jode A."/>
            <person name="Faria R."/>
            <person name="Formenti G."/>
            <person name="Sims Y."/>
            <person name="Smith T.P."/>
            <person name="Tracey A."/>
            <person name="Wood J.M.D."/>
            <person name="Zagrodzka Z.B."/>
            <person name="Johannesson K."/>
            <person name="Butlin R.K."/>
            <person name="Leder E.H."/>
        </authorList>
    </citation>
    <scope>NUCLEOTIDE SEQUENCE [LARGE SCALE GENOMIC DNA]</scope>
    <source>
        <strain evidence="11">Snail1</strain>
        <tissue evidence="11">Muscle</tissue>
    </source>
</reference>
<dbReference type="InterPro" id="IPR017970">
    <property type="entry name" value="Homeobox_CS"/>
</dbReference>
<keyword evidence="5 7" id="KW-0539">Nucleus</keyword>
<evidence type="ECO:0000313" key="11">
    <source>
        <dbReference type="EMBL" id="KAK7092572.1"/>
    </source>
</evidence>
<dbReference type="PANTHER" id="PTHR46294:SF4">
    <property type="entry name" value="SEGMENTATION PROTEIN EVEN-SKIPPED"/>
    <property type="match status" value="1"/>
</dbReference>
<feature type="compositionally biased region" description="Basic and acidic residues" evidence="9">
    <location>
        <begin position="152"/>
        <end position="167"/>
    </location>
</feature>
<evidence type="ECO:0000256" key="8">
    <source>
        <dbReference type="RuleBase" id="RU000682"/>
    </source>
</evidence>
<proteinExistence type="inferred from homology"/>
<sequence>MVIMSERDDTKVVVDDISDEEDTNVDIVTNDDDNAVQDLSTKLNTSRNSGNNNNDIVTSVIQSGSLSLSTGSANSRFFTAANLANSDVSSHTATEQEGNSVQYRLGLSRSPTSRTYEDSLRQSDSSPHSSPGGREYLRSSSSFAHYPLQQHDLTRRSRSPEGREEHMLSAFPRFSQQDYANTSSQQDRRGSQQENIRGPTPPTGTSRYSQDFSSRRSPGFGGSTDPRFPHNFAAGSLESPSLSTHHRDCDEFSRGSTSPVSPGLRGQSVPSPTLSLDERDPASPPLSRSPPDSPGDHHSQQHHGGPSDGGIRRYRTAFTKDQITLLEKEFAKENYISRPKRCELAAAMNLPESTIKVWFQNRRMKDKRQRMALTWPYGIPPDPHLYAYIAAAAANFSFGYSGHASAHPSGFPLPAGSATNPSLQTLSSLQARADMLTSRSDMMTSHAELLKSRMSEMLTSRPDLLTSRPDLLGPRHDLMTQLGGGTTAFHKPGPSLLDVRPTMTSSPFASSPFGLGLSPMSSMAAFSEPSSLGSGLMSLGGKACMCPALPGVHSMAVHMASPASMPLPHKPEVKQS</sequence>
<dbReference type="PANTHER" id="PTHR46294">
    <property type="entry name" value="SEGMENTATION PROTEIN EVEN-SKIPPED"/>
    <property type="match status" value="1"/>
</dbReference>
<dbReference type="AlphaFoldDB" id="A0AAN9ASX4"/>
<dbReference type="CDD" id="cd00086">
    <property type="entry name" value="homeodomain"/>
    <property type="match status" value="1"/>
</dbReference>
<evidence type="ECO:0000259" key="10">
    <source>
        <dbReference type="PROSITE" id="PS50071"/>
    </source>
</evidence>
<dbReference type="InterPro" id="IPR009057">
    <property type="entry name" value="Homeodomain-like_sf"/>
</dbReference>
<comment type="caution">
    <text evidence="11">The sequence shown here is derived from an EMBL/GenBank/DDBJ whole genome shotgun (WGS) entry which is preliminary data.</text>
</comment>
<evidence type="ECO:0000256" key="5">
    <source>
        <dbReference type="ARBA" id="ARBA00023242"/>
    </source>
</evidence>
<comment type="similarity">
    <text evidence="6">Belongs to the even-skipped homeobox family.</text>
</comment>
<evidence type="ECO:0000256" key="9">
    <source>
        <dbReference type="SAM" id="MobiDB-lite"/>
    </source>
</evidence>
<name>A0AAN9ASX4_9CAEN</name>
<comment type="subcellular location">
    <subcellularLocation>
        <location evidence="1 7 8">Nucleus</location>
    </subcellularLocation>
</comment>
<dbReference type="EMBL" id="JBAMIC010000021">
    <property type="protein sequence ID" value="KAK7092572.1"/>
    <property type="molecule type" value="Genomic_DNA"/>
</dbReference>
<feature type="domain" description="Homeobox" evidence="10">
    <location>
        <begin position="309"/>
        <end position="369"/>
    </location>
</feature>
<dbReference type="InterPro" id="IPR001356">
    <property type="entry name" value="HD"/>
</dbReference>
<evidence type="ECO:0000256" key="3">
    <source>
        <dbReference type="ARBA" id="ARBA00023125"/>
    </source>
</evidence>
<keyword evidence="2" id="KW-0217">Developmental protein</keyword>
<gene>
    <name evidence="11" type="ORF">V1264_008298</name>
</gene>
<organism evidence="11 12">
    <name type="scientific">Littorina saxatilis</name>
    <dbReference type="NCBI Taxonomy" id="31220"/>
    <lineage>
        <taxon>Eukaryota</taxon>
        <taxon>Metazoa</taxon>
        <taxon>Spiralia</taxon>
        <taxon>Lophotrochozoa</taxon>
        <taxon>Mollusca</taxon>
        <taxon>Gastropoda</taxon>
        <taxon>Caenogastropoda</taxon>
        <taxon>Littorinimorpha</taxon>
        <taxon>Littorinoidea</taxon>
        <taxon>Littorinidae</taxon>
        <taxon>Littorina</taxon>
    </lineage>
</organism>
<dbReference type="InterPro" id="IPR052002">
    <property type="entry name" value="Even-skipped_HD"/>
</dbReference>
<evidence type="ECO:0000256" key="4">
    <source>
        <dbReference type="ARBA" id="ARBA00023155"/>
    </source>
</evidence>
<evidence type="ECO:0000256" key="7">
    <source>
        <dbReference type="PROSITE-ProRule" id="PRU00108"/>
    </source>
</evidence>
<dbReference type="GO" id="GO:0000978">
    <property type="term" value="F:RNA polymerase II cis-regulatory region sequence-specific DNA binding"/>
    <property type="evidence" value="ECO:0007669"/>
    <property type="project" value="TreeGrafter"/>
</dbReference>
<dbReference type="PROSITE" id="PS00027">
    <property type="entry name" value="HOMEOBOX_1"/>
    <property type="match status" value="1"/>
</dbReference>
<keyword evidence="4 7" id="KW-0371">Homeobox</keyword>
<dbReference type="SUPFAM" id="SSF46689">
    <property type="entry name" value="Homeodomain-like"/>
    <property type="match status" value="1"/>
</dbReference>
<dbReference type="Gene3D" id="1.10.10.60">
    <property type="entry name" value="Homeodomain-like"/>
    <property type="match status" value="1"/>
</dbReference>
<dbReference type="GO" id="GO:0000981">
    <property type="term" value="F:DNA-binding transcription factor activity, RNA polymerase II-specific"/>
    <property type="evidence" value="ECO:0007669"/>
    <property type="project" value="InterPro"/>
</dbReference>
<feature type="region of interest" description="Disordered" evidence="9">
    <location>
        <begin position="87"/>
        <end position="312"/>
    </location>
</feature>
<dbReference type="Pfam" id="PF00046">
    <property type="entry name" value="Homeodomain"/>
    <property type="match status" value="1"/>
</dbReference>
<keyword evidence="12" id="KW-1185">Reference proteome</keyword>
<evidence type="ECO:0000256" key="1">
    <source>
        <dbReference type="ARBA" id="ARBA00004123"/>
    </source>
</evidence>
<evidence type="ECO:0000313" key="12">
    <source>
        <dbReference type="Proteomes" id="UP001374579"/>
    </source>
</evidence>
<feature type="DNA-binding region" description="Homeobox" evidence="7">
    <location>
        <begin position="311"/>
        <end position="370"/>
    </location>
</feature>
<protein>
    <recommendedName>
        <fullName evidence="10">Homeobox domain-containing protein</fullName>
    </recommendedName>
</protein>
<evidence type="ECO:0000256" key="2">
    <source>
        <dbReference type="ARBA" id="ARBA00022473"/>
    </source>
</evidence>
<feature type="compositionally biased region" description="Polar residues" evidence="9">
    <location>
        <begin position="174"/>
        <end position="185"/>
    </location>
</feature>
<keyword evidence="3 7" id="KW-0238">DNA-binding</keyword>
<dbReference type="SMART" id="SM00389">
    <property type="entry name" value="HOX"/>
    <property type="match status" value="1"/>
</dbReference>
<feature type="compositionally biased region" description="Pro residues" evidence="9">
    <location>
        <begin position="282"/>
        <end position="293"/>
    </location>
</feature>
<dbReference type="Proteomes" id="UP001374579">
    <property type="component" value="Unassembled WGS sequence"/>
</dbReference>
<feature type="compositionally biased region" description="Polar residues" evidence="9">
    <location>
        <begin position="87"/>
        <end position="102"/>
    </location>
</feature>
<dbReference type="GO" id="GO:0005634">
    <property type="term" value="C:nucleus"/>
    <property type="evidence" value="ECO:0007669"/>
    <property type="project" value="UniProtKB-SubCell"/>
</dbReference>